<evidence type="ECO:0000259" key="15">
    <source>
        <dbReference type="PROSITE" id="PS50134"/>
    </source>
</evidence>
<name>A0A0V1I1H9_9BILA</name>
<dbReference type="PANTHER" id="PTHR13808">
    <property type="entry name" value="CBP/P300-RELATED"/>
    <property type="match status" value="1"/>
</dbReference>
<dbReference type="PROSITE" id="PS01357">
    <property type="entry name" value="ZF_ZZ_1"/>
    <property type="match status" value="1"/>
</dbReference>
<dbReference type="GO" id="GO:0031490">
    <property type="term" value="F:chromatin DNA binding"/>
    <property type="evidence" value="ECO:0007669"/>
    <property type="project" value="TreeGrafter"/>
</dbReference>
<keyword evidence="4 13" id="KW-0479">Metal-binding</keyword>
<comment type="catalytic activity">
    <reaction evidence="12">
        <text>L-lysyl-[protein] + acetyl-CoA = N(6)-acetyl-L-lysyl-[protein] + CoA + H(+)</text>
        <dbReference type="Rhea" id="RHEA:45948"/>
        <dbReference type="Rhea" id="RHEA-COMP:9752"/>
        <dbReference type="Rhea" id="RHEA-COMP:10731"/>
        <dbReference type="ChEBI" id="CHEBI:15378"/>
        <dbReference type="ChEBI" id="CHEBI:29969"/>
        <dbReference type="ChEBI" id="CHEBI:57287"/>
        <dbReference type="ChEBI" id="CHEBI:57288"/>
        <dbReference type="ChEBI" id="CHEBI:61930"/>
        <dbReference type="EC" id="2.3.1.48"/>
    </reaction>
</comment>
<dbReference type="PROSITE" id="PS50135">
    <property type="entry name" value="ZF_ZZ_2"/>
    <property type="match status" value="1"/>
</dbReference>
<evidence type="ECO:0000256" key="1">
    <source>
        <dbReference type="ARBA" id="ARBA00004123"/>
    </source>
</evidence>
<dbReference type="AlphaFoldDB" id="A0A0V1I1H9"/>
<dbReference type="InterPro" id="IPR013178">
    <property type="entry name" value="Histone_AcTrfase_Rtt109/CBP"/>
</dbReference>
<evidence type="ECO:0000256" key="4">
    <source>
        <dbReference type="ARBA" id="ARBA00022723"/>
    </source>
</evidence>
<dbReference type="SMART" id="SM00551">
    <property type="entry name" value="ZnF_TAZ"/>
    <property type="match status" value="1"/>
</dbReference>
<evidence type="ECO:0000256" key="2">
    <source>
        <dbReference type="ARBA" id="ARBA00013184"/>
    </source>
</evidence>
<dbReference type="PANTHER" id="PTHR13808:SF1">
    <property type="entry name" value="HISTONE ACETYLTRANSFERASE"/>
    <property type="match status" value="1"/>
</dbReference>
<protein>
    <recommendedName>
        <fullName evidence="2">histone acetyltransferase</fullName>
        <ecNumber evidence="2">2.3.1.48</ecNumber>
    </recommendedName>
</protein>
<evidence type="ECO:0000256" key="3">
    <source>
        <dbReference type="ARBA" id="ARBA00022679"/>
    </source>
</evidence>
<keyword evidence="5 14" id="KW-0863">Zinc-finger</keyword>
<evidence type="ECO:0000256" key="13">
    <source>
        <dbReference type="PROSITE-ProRule" id="PRU00203"/>
    </source>
</evidence>
<evidence type="ECO:0000256" key="8">
    <source>
        <dbReference type="ARBA" id="ARBA00023015"/>
    </source>
</evidence>
<keyword evidence="18" id="KW-1185">Reference proteome</keyword>
<dbReference type="SUPFAM" id="SSF57850">
    <property type="entry name" value="RING/U-box"/>
    <property type="match status" value="1"/>
</dbReference>
<dbReference type="SUPFAM" id="SSF57933">
    <property type="entry name" value="TAZ domain"/>
    <property type="match status" value="1"/>
</dbReference>
<dbReference type="InterPro" id="IPR000433">
    <property type="entry name" value="Znf_ZZ"/>
</dbReference>
<keyword evidence="9" id="KW-0010">Activator</keyword>
<evidence type="ECO:0000256" key="6">
    <source>
        <dbReference type="ARBA" id="ARBA00022833"/>
    </source>
</evidence>
<dbReference type="OrthoDB" id="5852836at2759"/>
<gene>
    <name evidence="17" type="primary">cbp-1</name>
    <name evidence="17" type="ORF">T11_10618</name>
</gene>
<dbReference type="InterPro" id="IPR043145">
    <property type="entry name" value="Znf_ZZ_sf"/>
</dbReference>
<dbReference type="GO" id="GO:0005667">
    <property type="term" value="C:transcription regulator complex"/>
    <property type="evidence" value="ECO:0007669"/>
    <property type="project" value="TreeGrafter"/>
</dbReference>
<dbReference type="STRING" id="268475.A0A0V1I1H9"/>
<comment type="subcellular location">
    <subcellularLocation>
        <location evidence="1">Nucleus</location>
    </subcellularLocation>
</comment>
<sequence length="313" mass="34719">LAASEIVKEGGIPVIRMDVIDALQQGVYRRENGMYTCNSCKTTNGVWHCTICDDFDLCQSCYEKSKHEHKMEQIKSISSDVDSNSGEPAAMSTDSKSESIQRCIQSLVHASQCRDVNCQRLCCRKMKRVVQHTIVCKKRQVGHCPVCKQLAALCCFHARTCSEHKCLVPFCHQIRKNLNNQRLEMEKKIQCQSSFAANGPLMRDYHQANAGQGSLSVAAPSVIPTTVQGRMKVNAATQAYTEEGNVQISGQMAETGMNARTDFSVMLPWTVEARRRSSFLNHVSSQHDPVASSQSGGVGMINAIKKENRSVKE</sequence>
<evidence type="ECO:0000313" key="17">
    <source>
        <dbReference type="EMBL" id="KRZ16776.1"/>
    </source>
</evidence>
<keyword evidence="3" id="KW-0808">Transferase</keyword>
<proteinExistence type="predicted"/>
<dbReference type="SMART" id="SM00291">
    <property type="entry name" value="ZnF_ZZ"/>
    <property type="match status" value="1"/>
</dbReference>
<dbReference type="Gene3D" id="3.30.60.90">
    <property type="match status" value="1"/>
</dbReference>
<keyword evidence="6 13" id="KW-0862">Zinc</keyword>
<evidence type="ECO:0000256" key="12">
    <source>
        <dbReference type="ARBA" id="ARBA00048017"/>
    </source>
</evidence>
<keyword evidence="8" id="KW-0805">Transcription regulation</keyword>
<dbReference type="EMBL" id="JYDP01000009">
    <property type="protein sequence ID" value="KRZ16776.1"/>
    <property type="molecule type" value="Genomic_DNA"/>
</dbReference>
<dbReference type="Proteomes" id="UP000055024">
    <property type="component" value="Unassembled WGS sequence"/>
</dbReference>
<dbReference type="Pfam" id="PF00569">
    <property type="entry name" value="ZZ"/>
    <property type="match status" value="1"/>
</dbReference>
<dbReference type="GO" id="GO:0000123">
    <property type="term" value="C:histone acetyltransferase complex"/>
    <property type="evidence" value="ECO:0007669"/>
    <property type="project" value="TreeGrafter"/>
</dbReference>
<feature type="non-terminal residue" evidence="17">
    <location>
        <position position="1"/>
    </location>
</feature>
<dbReference type="GO" id="GO:0005634">
    <property type="term" value="C:nucleus"/>
    <property type="evidence" value="ECO:0007669"/>
    <property type="project" value="UniProtKB-SubCell"/>
</dbReference>
<evidence type="ECO:0000256" key="9">
    <source>
        <dbReference type="ARBA" id="ARBA00023159"/>
    </source>
</evidence>
<feature type="domain" description="ZZ-type" evidence="16">
    <location>
        <begin position="32"/>
        <end position="79"/>
    </location>
</feature>
<organism evidence="17 18">
    <name type="scientific">Trichinella zimbabwensis</name>
    <dbReference type="NCBI Taxonomy" id="268475"/>
    <lineage>
        <taxon>Eukaryota</taxon>
        <taxon>Metazoa</taxon>
        <taxon>Ecdysozoa</taxon>
        <taxon>Nematoda</taxon>
        <taxon>Enoplea</taxon>
        <taxon>Dorylaimia</taxon>
        <taxon>Trichinellida</taxon>
        <taxon>Trichinellidae</taxon>
        <taxon>Trichinella</taxon>
    </lineage>
</organism>
<dbReference type="GO" id="GO:0008270">
    <property type="term" value="F:zinc ion binding"/>
    <property type="evidence" value="ECO:0007669"/>
    <property type="project" value="UniProtKB-KW"/>
</dbReference>
<feature type="domain" description="TAZ-type" evidence="15">
    <location>
        <begin position="93"/>
        <end position="174"/>
    </location>
</feature>
<dbReference type="GO" id="GO:0003713">
    <property type="term" value="F:transcription coactivator activity"/>
    <property type="evidence" value="ECO:0007669"/>
    <property type="project" value="TreeGrafter"/>
</dbReference>
<keyword evidence="7" id="KW-0156">Chromatin regulator</keyword>
<dbReference type="InterPro" id="IPR000197">
    <property type="entry name" value="Znf_TAZ"/>
</dbReference>
<evidence type="ECO:0000313" key="18">
    <source>
        <dbReference type="Proteomes" id="UP000055024"/>
    </source>
</evidence>
<dbReference type="GO" id="GO:0045944">
    <property type="term" value="P:positive regulation of transcription by RNA polymerase II"/>
    <property type="evidence" value="ECO:0007669"/>
    <property type="project" value="TreeGrafter"/>
</dbReference>
<accession>A0A0V1I1H9</accession>
<dbReference type="InterPro" id="IPR035898">
    <property type="entry name" value="TAZ_dom_sf"/>
</dbReference>
<evidence type="ECO:0000256" key="7">
    <source>
        <dbReference type="ARBA" id="ARBA00022853"/>
    </source>
</evidence>
<dbReference type="EC" id="2.3.1.48" evidence="2"/>
<evidence type="ECO:0000256" key="11">
    <source>
        <dbReference type="ARBA" id="ARBA00023242"/>
    </source>
</evidence>
<comment type="caution">
    <text evidence="17">The sequence shown here is derived from an EMBL/GenBank/DDBJ whole genome shotgun (WGS) entry which is preliminary data.</text>
</comment>
<dbReference type="Gene3D" id="1.20.1020.10">
    <property type="entry name" value="TAZ domain"/>
    <property type="match status" value="1"/>
</dbReference>
<feature type="zinc finger region" description="TAZ-type" evidence="13">
    <location>
        <begin position="93"/>
        <end position="174"/>
    </location>
</feature>
<keyword evidence="11" id="KW-0539">Nucleus</keyword>
<dbReference type="Pfam" id="PF02135">
    <property type="entry name" value="zf-TAZ"/>
    <property type="match status" value="1"/>
</dbReference>
<evidence type="ECO:0000256" key="10">
    <source>
        <dbReference type="ARBA" id="ARBA00023163"/>
    </source>
</evidence>
<keyword evidence="10" id="KW-0804">Transcription</keyword>
<dbReference type="GO" id="GO:0004402">
    <property type="term" value="F:histone acetyltransferase activity"/>
    <property type="evidence" value="ECO:0007669"/>
    <property type="project" value="InterPro"/>
</dbReference>
<evidence type="ECO:0000256" key="14">
    <source>
        <dbReference type="PROSITE-ProRule" id="PRU00228"/>
    </source>
</evidence>
<dbReference type="PROSITE" id="PS50134">
    <property type="entry name" value="ZF_TAZ"/>
    <property type="match status" value="1"/>
</dbReference>
<evidence type="ECO:0000256" key="5">
    <source>
        <dbReference type="ARBA" id="ARBA00022771"/>
    </source>
</evidence>
<evidence type="ECO:0000259" key="16">
    <source>
        <dbReference type="PROSITE" id="PS50135"/>
    </source>
</evidence>
<reference evidence="17 18" key="1">
    <citation type="submission" date="2015-01" db="EMBL/GenBank/DDBJ databases">
        <title>Evolution of Trichinella species and genotypes.</title>
        <authorList>
            <person name="Korhonen P.K."/>
            <person name="Edoardo P."/>
            <person name="Giuseppe L.R."/>
            <person name="Gasser R.B."/>
        </authorList>
    </citation>
    <scope>NUCLEOTIDE SEQUENCE [LARGE SCALE GENOMIC DNA]</scope>
    <source>
        <strain evidence="17">ISS1029</strain>
    </source>
</reference>